<comment type="caution">
    <text evidence="1">The sequence shown here is derived from an EMBL/GenBank/DDBJ whole genome shotgun (WGS) entry which is preliminary data.</text>
</comment>
<dbReference type="Proteomes" id="UP000054024">
    <property type="component" value="Unassembled WGS sequence"/>
</dbReference>
<dbReference type="AlphaFoldDB" id="A0A117PEY8"/>
<dbReference type="OrthoDB" id="3885120at2"/>
<dbReference type="InterPro" id="IPR011990">
    <property type="entry name" value="TPR-like_helical_dom_sf"/>
</dbReference>
<name>A0A117PEY8_9ACTN</name>
<organism evidence="1 2">
    <name type="scientific">Streptomyces curacoi</name>
    <dbReference type="NCBI Taxonomy" id="146536"/>
    <lineage>
        <taxon>Bacteria</taxon>
        <taxon>Bacillati</taxon>
        <taxon>Actinomycetota</taxon>
        <taxon>Actinomycetes</taxon>
        <taxon>Kitasatosporales</taxon>
        <taxon>Streptomycetaceae</taxon>
        <taxon>Streptomyces</taxon>
    </lineage>
</organism>
<dbReference type="STRING" id="146536.AQI70_12515"/>
<evidence type="ECO:0000313" key="2">
    <source>
        <dbReference type="Proteomes" id="UP000054024"/>
    </source>
</evidence>
<proteinExistence type="predicted"/>
<keyword evidence="2" id="KW-1185">Reference proteome</keyword>
<dbReference type="Gene3D" id="1.25.40.10">
    <property type="entry name" value="Tetratricopeptide repeat domain"/>
    <property type="match status" value="1"/>
</dbReference>
<accession>A0A117PEY8</accession>
<dbReference type="EMBL" id="LMWJ01000007">
    <property type="protein sequence ID" value="KUM78298.1"/>
    <property type="molecule type" value="Genomic_DNA"/>
</dbReference>
<gene>
    <name evidence="1" type="ORF">AQI70_12515</name>
</gene>
<protein>
    <recommendedName>
        <fullName evidence="3">Tetratricopeptide repeat protein</fullName>
    </recommendedName>
</protein>
<dbReference type="RefSeq" id="WP_062147688.1">
    <property type="nucleotide sequence ID" value="NZ_KQ947986.1"/>
</dbReference>
<reference evidence="1 2" key="1">
    <citation type="submission" date="2015-10" db="EMBL/GenBank/DDBJ databases">
        <title>Draft genome sequence of Streptomyces curacoi DSM 40107, type strain for the species Streptomyces curacoi.</title>
        <authorList>
            <person name="Ruckert C."/>
            <person name="Winkler A."/>
            <person name="Kalinowski J."/>
            <person name="Kampfer P."/>
            <person name="Glaeser S."/>
        </authorList>
    </citation>
    <scope>NUCLEOTIDE SEQUENCE [LARGE SCALE GENOMIC DNA]</scope>
    <source>
        <strain evidence="1 2">DSM 40107</strain>
    </source>
</reference>
<sequence length="168" mass="18024">MSEGAVGPSRIRASLRKASSVSTARHASHLLAAASPGNASDPSTWPRWPGLLPHLLAIAPTDLTVAGPRMAALEARRFLADHGEQPKALARLEELHDAWAAHLGPDHQHTLWAGAHRARVGAETGHREAAKRLLTEVYSRQRRVLGEGHPDTLSTALLLAAPEQQPSQ</sequence>
<evidence type="ECO:0000313" key="1">
    <source>
        <dbReference type="EMBL" id="KUM78298.1"/>
    </source>
</evidence>
<evidence type="ECO:0008006" key="3">
    <source>
        <dbReference type="Google" id="ProtNLM"/>
    </source>
</evidence>